<evidence type="ECO:0000313" key="2">
    <source>
        <dbReference type="Proteomes" id="UP000538075"/>
    </source>
</evidence>
<feature type="non-terminal residue" evidence="1">
    <location>
        <position position="131"/>
    </location>
</feature>
<protein>
    <submittedName>
        <fullName evidence="1">Calcium-binding protein</fullName>
    </submittedName>
</protein>
<name>A0A838WNJ0_9CYAN</name>
<comment type="caution">
    <text evidence="1">The sequence shown here is derived from an EMBL/GenBank/DDBJ whole genome shotgun (WGS) entry which is preliminary data.</text>
</comment>
<reference evidence="1 2" key="1">
    <citation type="journal article" date="2020" name="J. Appl. Phycol.">
        <title>Morphological changes and genome evolution in Raphidiopsis raciborskii CS-506 after 23 years in culture.</title>
        <authorList>
            <person name="Willis A."/>
            <person name="Bent S.J."/>
            <person name="Jameson I.D."/>
        </authorList>
    </citation>
    <scope>NUCLEOTIDE SEQUENCE [LARGE SCALE GENOMIC DNA]</scope>
    <source>
        <strain evidence="1 2">CS-506_A</strain>
    </source>
</reference>
<gene>
    <name evidence="1" type="ORF">FHK98_17930</name>
</gene>
<accession>A0A838WNJ0</accession>
<organism evidence="1 2">
    <name type="scientific">Cylindrospermopsis raciborskii CS-506_A</name>
    <dbReference type="NCBI Taxonomy" id="2585140"/>
    <lineage>
        <taxon>Bacteria</taxon>
        <taxon>Bacillati</taxon>
        <taxon>Cyanobacteriota</taxon>
        <taxon>Cyanophyceae</taxon>
        <taxon>Nostocales</taxon>
        <taxon>Aphanizomenonaceae</taxon>
        <taxon>Cylindrospermopsis</taxon>
    </lineage>
</organism>
<dbReference type="Proteomes" id="UP000538075">
    <property type="component" value="Unassembled WGS sequence"/>
</dbReference>
<dbReference type="AlphaFoldDB" id="A0A838WNJ0"/>
<sequence length="131" mass="14435">MKLVREKVFSIITDNLQAFSLSDKFWQSMDGAFGTSYNSTIAELLRGKWQKGDFSDLPPIEMVDSAVLRGGQGAYSQQENRIYLSGDLIGNVEAISRVSIEEIGHYIDAQINQVDSPGDEGALFAALVQDE</sequence>
<dbReference type="EMBL" id="VDFG01001175">
    <property type="protein sequence ID" value="MBA4467136.1"/>
    <property type="molecule type" value="Genomic_DNA"/>
</dbReference>
<proteinExistence type="predicted"/>
<evidence type="ECO:0000313" key="1">
    <source>
        <dbReference type="EMBL" id="MBA4467136.1"/>
    </source>
</evidence>